<evidence type="ECO:0000256" key="1">
    <source>
        <dbReference type="SAM" id="MobiDB-lite"/>
    </source>
</evidence>
<accession>A0ABQ9ZAA2</accession>
<dbReference type="EMBL" id="JAOYFB010000003">
    <property type="protein sequence ID" value="KAK4009430.1"/>
    <property type="molecule type" value="Genomic_DNA"/>
</dbReference>
<evidence type="ECO:0000313" key="2">
    <source>
        <dbReference type="EMBL" id="KAK4009430.1"/>
    </source>
</evidence>
<dbReference type="Proteomes" id="UP001234178">
    <property type="component" value="Unassembled WGS sequence"/>
</dbReference>
<protein>
    <submittedName>
        <fullName evidence="2">Uncharacterized protein</fullName>
    </submittedName>
</protein>
<feature type="compositionally biased region" description="Basic residues" evidence="1">
    <location>
        <begin position="89"/>
        <end position="98"/>
    </location>
</feature>
<comment type="caution">
    <text evidence="2">The sequence shown here is derived from an EMBL/GenBank/DDBJ whole genome shotgun (WGS) entry which is preliminary data.</text>
</comment>
<feature type="region of interest" description="Disordered" evidence="1">
    <location>
        <begin position="89"/>
        <end position="109"/>
    </location>
</feature>
<proteinExistence type="predicted"/>
<name>A0ABQ9ZAA2_9CRUS</name>
<evidence type="ECO:0000313" key="3">
    <source>
        <dbReference type="Proteomes" id="UP001234178"/>
    </source>
</evidence>
<organism evidence="2 3">
    <name type="scientific">Daphnia magna</name>
    <dbReference type="NCBI Taxonomy" id="35525"/>
    <lineage>
        <taxon>Eukaryota</taxon>
        <taxon>Metazoa</taxon>
        <taxon>Ecdysozoa</taxon>
        <taxon>Arthropoda</taxon>
        <taxon>Crustacea</taxon>
        <taxon>Branchiopoda</taxon>
        <taxon>Diplostraca</taxon>
        <taxon>Cladocera</taxon>
        <taxon>Anomopoda</taxon>
        <taxon>Daphniidae</taxon>
        <taxon>Daphnia</taxon>
    </lineage>
</organism>
<sequence length="120" mass="13351">MKRGEEPQAWTKAMTVHSHPLPYAIVEYALKGTCSIATLVTDSSGSPTLQNRMENTHSVLENLDILESQKATEEIQVSLTRAFVFSSRRKKPVKNRNGKHLDSNRLESPGGTKIQIDVFG</sequence>
<keyword evidence="3" id="KW-1185">Reference proteome</keyword>
<gene>
    <name evidence="2" type="ORF">OUZ56_018543</name>
</gene>
<reference evidence="2 3" key="1">
    <citation type="journal article" date="2023" name="Nucleic Acids Res.">
        <title>The hologenome of Daphnia magna reveals possible DNA methylation and microbiome-mediated evolution of the host genome.</title>
        <authorList>
            <person name="Chaturvedi A."/>
            <person name="Li X."/>
            <person name="Dhandapani V."/>
            <person name="Marshall H."/>
            <person name="Kissane S."/>
            <person name="Cuenca-Cambronero M."/>
            <person name="Asole G."/>
            <person name="Calvet F."/>
            <person name="Ruiz-Romero M."/>
            <person name="Marangio P."/>
            <person name="Guigo R."/>
            <person name="Rago D."/>
            <person name="Mirbahai L."/>
            <person name="Eastwood N."/>
            <person name="Colbourne J.K."/>
            <person name="Zhou J."/>
            <person name="Mallon E."/>
            <person name="Orsini L."/>
        </authorList>
    </citation>
    <scope>NUCLEOTIDE SEQUENCE [LARGE SCALE GENOMIC DNA]</scope>
    <source>
        <strain evidence="2">LRV0_1</strain>
    </source>
</reference>